<accession>A0A934PZ98</accession>
<dbReference type="AlphaFoldDB" id="A0A934PZ98"/>
<dbReference type="Pfam" id="PF02698">
    <property type="entry name" value="DUF218"/>
    <property type="match status" value="1"/>
</dbReference>
<dbReference type="EMBL" id="JAEDAO010000001">
    <property type="protein sequence ID" value="MBK0392280.1"/>
    <property type="molecule type" value="Genomic_DNA"/>
</dbReference>
<dbReference type="InterPro" id="IPR051599">
    <property type="entry name" value="Cell_Envelope_Assoc"/>
</dbReference>
<dbReference type="InterPro" id="IPR014729">
    <property type="entry name" value="Rossmann-like_a/b/a_fold"/>
</dbReference>
<feature type="transmembrane region" description="Helical" evidence="1">
    <location>
        <begin position="38"/>
        <end position="62"/>
    </location>
</feature>
<dbReference type="GO" id="GO:0043164">
    <property type="term" value="P:Gram-negative-bacterium-type cell wall biogenesis"/>
    <property type="evidence" value="ECO:0007669"/>
    <property type="project" value="TreeGrafter"/>
</dbReference>
<sequence length="256" mass="27651">MELGELKPVLSALALPPTAPLLLLSIGLLLAAGRRKRLGLAVSAFAGVQIWLLSCSGFALWLSHLLLPTVQPLRPAALDRVQAVVVLGAGVLRDAPEYEVAQPNGYLLARLRYGARLARSSGKPLAFSGGIGWASIGGDIAPEGDAARAALQRDFGITPRWVDGESRDTHENAQRSWELLQPAGVRRIALVTHAWHMPRAQREFERAGFEVVPAPTGFLTPQMRPLLLWIPSGEGLADSRIVLREALGLLVQRQPL</sequence>
<comment type="caution">
    <text evidence="3">The sequence shown here is derived from an EMBL/GenBank/DDBJ whole genome shotgun (WGS) entry which is preliminary data.</text>
</comment>
<name>A0A934PZ98_9BURK</name>
<keyword evidence="4" id="KW-1185">Reference proteome</keyword>
<dbReference type="InterPro" id="IPR003848">
    <property type="entry name" value="DUF218"/>
</dbReference>
<dbReference type="Gene3D" id="3.40.50.620">
    <property type="entry name" value="HUPs"/>
    <property type="match status" value="1"/>
</dbReference>
<feature type="transmembrane region" description="Helical" evidence="1">
    <location>
        <begin position="12"/>
        <end position="31"/>
    </location>
</feature>
<dbReference type="PANTHER" id="PTHR30336">
    <property type="entry name" value="INNER MEMBRANE PROTEIN, PROBABLE PERMEASE"/>
    <property type="match status" value="1"/>
</dbReference>
<keyword evidence="1" id="KW-0472">Membrane</keyword>
<feature type="domain" description="DUF218" evidence="2">
    <location>
        <begin position="82"/>
        <end position="248"/>
    </location>
</feature>
<keyword evidence="1" id="KW-1133">Transmembrane helix</keyword>
<evidence type="ECO:0000256" key="1">
    <source>
        <dbReference type="SAM" id="Phobius"/>
    </source>
</evidence>
<gene>
    <name evidence="3" type="ORF">I8E28_06740</name>
</gene>
<dbReference type="GO" id="GO:0005886">
    <property type="term" value="C:plasma membrane"/>
    <property type="evidence" value="ECO:0007669"/>
    <property type="project" value="TreeGrafter"/>
</dbReference>
<reference evidence="3" key="1">
    <citation type="submission" date="2020-12" db="EMBL/GenBank/DDBJ databases">
        <title>Ramlibacter sp. nov., isolated from a freshwater alga, Cryptomonas.</title>
        <authorList>
            <person name="Kim H.M."/>
            <person name="Jeon C.O."/>
        </authorList>
    </citation>
    <scope>NUCLEOTIDE SEQUENCE</scope>
    <source>
        <strain evidence="3">CrO1</strain>
    </source>
</reference>
<dbReference type="PANTHER" id="PTHR30336:SF4">
    <property type="entry name" value="ENVELOPE BIOGENESIS FACTOR ELYC"/>
    <property type="match status" value="1"/>
</dbReference>
<protein>
    <submittedName>
        <fullName evidence="3">YdcF family protein</fullName>
    </submittedName>
</protein>
<dbReference type="RefSeq" id="WP_200787225.1">
    <property type="nucleotide sequence ID" value="NZ_JAEDAO010000001.1"/>
</dbReference>
<organism evidence="3 4">
    <name type="scientific">Ramlibacter algicola</name>
    <dbReference type="NCBI Taxonomy" id="2795217"/>
    <lineage>
        <taxon>Bacteria</taxon>
        <taxon>Pseudomonadati</taxon>
        <taxon>Pseudomonadota</taxon>
        <taxon>Betaproteobacteria</taxon>
        <taxon>Burkholderiales</taxon>
        <taxon>Comamonadaceae</taxon>
        <taxon>Ramlibacter</taxon>
    </lineage>
</organism>
<evidence type="ECO:0000313" key="3">
    <source>
        <dbReference type="EMBL" id="MBK0392280.1"/>
    </source>
</evidence>
<dbReference type="CDD" id="cd06259">
    <property type="entry name" value="YdcF-like"/>
    <property type="match status" value="1"/>
</dbReference>
<dbReference type="GO" id="GO:0000270">
    <property type="term" value="P:peptidoglycan metabolic process"/>
    <property type="evidence" value="ECO:0007669"/>
    <property type="project" value="TreeGrafter"/>
</dbReference>
<keyword evidence="1" id="KW-0812">Transmembrane</keyword>
<proteinExistence type="predicted"/>
<evidence type="ECO:0000259" key="2">
    <source>
        <dbReference type="Pfam" id="PF02698"/>
    </source>
</evidence>
<evidence type="ECO:0000313" key="4">
    <source>
        <dbReference type="Proteomes" id="UP000617041"/>
    </source>
</evidence>
<dbReference type="Proteomes" id="UP000617041">
    <property type="component" value="Unassembled WGS sequence"/>
</dbReference>